<gene>
    <name evidence="1" type="ORF">PM10SUCC1_32380</name>
</gene>
<proteinExistence type="predicted"/>
<dbReference type="AlphaFoldDB" id="A0A9W6LP81"/>
<accession>A0A9W6LP81</accession>
<reference evidence="1" key="1">
    <citation type="submission" date="2022-12" db="EMBL/GenBank/DDBJ databases">
        <title>Reference genome sequencing for broad-spectrum identification of bacterial and archaeal isolates by mass spectrometry.</title>
        <authorList>
            <person name="Sekiguchi Y."/>
            <person name="Tourlousse D.M."/>
        </authorList>
    </citation>
    <scope>NUCLEOTIDE SEQUENCE</scope>
    <source>
        <strain evidence="1">10succ1</strain>
    </source>
</reference>
<sequence>MDNETAWRIFFGDLIKNITGIENVLEDGNDLLPEQEKVYPKVRFTLTEVEKSTSKVVTRDRRMPSADPDFKYDIERSYIYTPLWLCSINIADKEENNSLDKVGRAVLNRRRILQYLRTHYKEHENFDFYKNSSFKRAPGTDLSGYTNSQALYHKKLNIEFTFSIIDTDVIATIERVETDYTVKED</sequence>
<organism evidence="1 2">
    <name type="scientific">Propionigenium maris DSM 9537</name>
    <dbReference type="NCBI Taxonomy" id="1123000"/>
    <lineage>
        <taxon>Bacteria</taxon>
        <taxon>Fusobacteriati</taxon>
        <taxon>Fusobacteriota</taxon>
        <taxon>Fusobacteriia</taxon>
        <taxon>Fusobacteriales</taxon>
        <taxon>Fusobacteriaceae</taxon>
        <taxon>Propionigenium</taxon>
    </lineage>
</organism>
<comment type="caution">
    <text evidence="1">The sequence shown here is derived from an EMBL/GenBank/DDBJ whole genome shotgun (WGS) entry which is preliminary data.</text>
</comment>
<evidence type="ECO:0000313" key="1">
    <source>
        <dbReference type="EMBL" id="GLI57724.1"/>
    </source>
</evidence>
<dbReference type="RefSeq" id="WP_281837400.1">
    <property type="nucleotide sequence ID" value="NZ_BSDY01000023.1"/>
</dbReference>
<keyword evidence="2" id="KW-1185">Reference proteome</keyword>
<dbReference type="Proteomes" id="UP001144471">
    <property type="component" value="Unassembled WGS sequence"/>
</dbReference>
<protein>
    <submittedName>
        <fullName evidence="1">Uncharacterized protein</fullName>
    </submittedName>
</protein>
<name>A0A9W6LP81_9FUSO</name>
<dbReference type="EMBL" id="BSDY01000023">
    <property type="protein sequence ID" value="GLI57724.1"/>
    <property type="molecule type" value="Genomic_DNA"/>
</dbReference>
<evidence type="ECO:0000313" key="2">
    <source>
        <dbReference type="Proteomes" id="UP001144471"/>
    </source>
</evidence>